<feature type="binding site" evidence="4">
    <location>
        <position position="87"/>
    </location>
    <ligand>
        <name>Mg(2+)</name>
        <dbReference type="ChEBI" id="CHEBI:18420"/>
        <label>1</label>
        <note>catalytic</note>
    </ligand>
</feature>
<dbReference type="InterPro" id="IPR020550">
    <property type="entry name" value="Inositol_monophosphatase_CS"/>
</dbReference>
<protein>
    <submittedName>
        <fullName evidence="5">Inositol-1-monophosphatase</fullName>
        <ecNumber evidence="5">3.1.3.25</ecNumber>
    </submittedName>
</protein>
<organism evidence="5 6">
    <name type="scientific">Flavimaricola marinus</name>
    <dbReference type="NCBI Taxonomy" id="1819565"/>
    <lineage>
        <taxon>Bacteria</taxon>
        <taxon>Pseudomonadati</taxon>
        <taxon>Pseudomonadota</taxon>
        <taxon>Alphaproteobacteria</taxon>
        <taxon>Rhodobacterales</taxon>
        <taxon>Paracoccaceae</taxon>
        <taxon>Flavimaricola</taxon>
    </lineage>
</organism>
<dbReference type="PANTHER" id="PTHR20854:SF4">
    <property type="entry name" value="INOSITOL-1-MONOPHOSPHATASE-RELATED"/>
    <property type="match status" value="1"/>
</dbReference>
<dbReference type="PANTHER" id="PTHR20854">
    <property type="entry name" value="INOSITOL MONOPHOSPHATASE"/>
    <property type="match status" value="1"/>
</dbReference>
<evidence type="ECO:0000313" key="6">
    <source>
        <dbReference type="Proteomes" id="UP000201613"/>
    </source>
</evidence>
<dbReference type="SUPFAM" id="SSF56655">
    <property type="entry name" value="Carbohydrate phosphatase"/>
    <property type="match status" value="1"/>
</dbReference>
<evidence type="ECO:0000256" key="4">
    <source>
        <dbReference type="PIRSR" id="PIRSR600760-2"/>
    </source>
</evidence>
<reference evidence="5 6" key="1">
    <citation type="submission" date="2017-05" db="EMBL/GenBank/DDBJ databases">
        <authorList>
            <person name="Song R."/>
            <person name="Chenine A.L."/>
            <person name="Ruprecht R.M."/>
        </authorList>
    </citation>
    <scope>NUCLEOTIDE SEQUENCE [LARGE SCALE GENOMIC DNA]</scope>
    <source>
        <strain evidence="5 6">CECT 8899</strain>
    </source>
</reference>
<keyword evidence="2 4" id="KW-0479">Metal-binding</keyword>
<dbReference type="GO" id="GO:0007165">
    <property type="term" value="P:signal transduction"/>
    <property type="evidence" value="ECO:0007669"/>
    <property type="project" value="TreeGrafter"/>
</dbReference>
<dbReference type="InterPro" id="IPR000760">
    <property type="entry name" value="Inositol_monophosphatase-like"/>
</dbReference>
<accession>A0A238LFC9</accession>
<sequence length="258" mass="27589">MQGNDLALLQDAAREAGKLALRHAMKTPHVTDKPGGAGPVTDADLAVDALLKARLTTARPDYGWLSEETPDSDARLTHRHTFIVDPIDGTRSFIAGTKDWAHSLAIARDGVVVAAVVFLPCHKALYAAEIGGGATLNGRRIQVSSVSDMGSAKVLTAKPTMESQHWATGQVPPFQRKFRSSLAWRMCLVAEGAFDGMVTLRPTWEWDIAGGALILSEAGGTVTDRTGQPLQFNNVMPQTNGVVAAPTDLHRQIAHALI</sequence>
<evidence type="ECO:0000313" key="5">
    <source>
        <dbReference type="EMBL" id="SMY08318.1"/>
    </source>
</evidence>
<comment type="similarity">
    <text evidence="1">Belongs to the inositol monophosphatase superfamily.</text>
</comment>
<dbReference type="GO" id="GO:0046872">
    <property type="term" value="F:metal ion binding"/>
    <property type="evidence" value="ECO:0007669"/>
    <property type="project" value="UniProtKB-KW"/>
</dbReference>
<dbReference type="Gene3D" id="3.30.540.10">
    <property type="entry name" value="Fructose-1,6-Bisphosphatase, subunit A, domain 1"/>
    <property type="match status" value="1"/>
</dbReference>
<evidence type="ECO:0000256" key="2">
    <source>
        <dbReference type="ARBA" id="ARBA00022723"/>
    </source>
</evidence>
<dbReference type="GO" id="GO:0008934">
    <property type="term" value="F:inositol monophosphate 1-phosphatase activity"/>
    <property type="evidence" value="ECO:0007669"/>
    <property type="project" value="TreeGrafter"/>
</dbReference>
<dbReference type="GO" id="GO:0006020">
    <property type="term" value="P:inositol metabolic process"/>
    <property type="evidence" value="ECO:0007669"/>
    <property type="project" value="TreeGrafter"/>
</dbReference>
<keyword evidence="3 4" id="KW-0460">Magnesium</keyword>
<dbReference type="Gene3D" id="3.40.190.80">
    <property type="match status" value="1"/>
</dbReference>
<evidence type="ECO:0000256" key="1">
    <source>
        <dbReference type="ARBA" id="ARBA00009759"/>
    </source>
</evidence>
<feature type="binding site" evidence="4">
    <location>
        <position position="85"/>
    </location>
    <ligand>
        <name>Mg(2+)</name>
        <dbReference type="ChEBI" id="CHEBI:18420"/>
        <label>1</label>
        <note>catalytic</note>
    </ligand>
</feature>
<comment type="cofactor">
    <cofactor evidence="4">
        <name>Mg(2+)</name>
        <dbReference type="ChEBI" id="CHEBI:18420"/>
    </cofactor>
</comment>
<gene>
    <name evidence="5" type="primary">suhB_2</name>
    <name evidence="5" type="ORF">LOM8899_02469</name>
</gene>
<dbReference type="PRINTS" id="PR00377">
    <property type="entry name" value="IMPHPHTASES"/>
</dbReference>
<dbReference type="Pfam" id="PF00459">
    <property type="entry name" value="Inositol_P"/>
    <property type="match status" value="1"/>
</dbReference>
<name>A0A238LFC9_9RHOB</name>
<keyword evidence="5" id="KW-0378">Hydrolase</keyword>
<dbReference type="CDD" id="cd01638">
    <property type="entry name" value="CysQ"/>
    <property type="match status" value="1"/>
</dbReference>
<keyword evidence="6" id="KW-1185">Reference proteome</keyword>
<dbReference type="PROSITE" id="PS00630">
    <property type="entry name" value="IMP_2"/>
    <property type="match status" value="1"/>
</dbReference>
<feature type="binding site" evidence="4">
    <location>
        <position position="88"/>
    </location>
    <ligand>
        <name>Mg(2+)</name>
        <dbReference type="ChEBI" id="CHEBI:18420"/>
        <label>1</label>
        <note>catalytic</note>
    </ligand>
</feature>
<feature type="binding site" evidence="4">
    <location>
        <position position="67"/>
    </location>
    <ligand>
        <name>Mg(2+)</name>
        <dbReference type="ChEBI" id="CHEBI:18420"/>
        <label>1</label>
        <note>catalytic</note>
    </ligand>
</feature>
<dbReference type="GO" id="GO:0046854">
    <property type="term" value="P:phosphatidylinositol phosphate biosynthetic process"/>
    <property type="evidence" value="ECO:0007669"/>
    <property type="project" value="InterPro"/>
</dbReference>
<evidence type="ECO:0000256" key="3">
    <source>
        <dbReference type="ARBA" id="ARBA00022842"/>
    </source>
</evidence>
<dbReference type="Proteomes" id="UP000201613">
    <property type="component" value="Unassembled WGS sequence"/>
</dbReference>
<dbReference type="EC" id="3.1.3.25" evidence="5"/>
<dbReference type="AlphaFoldDB" id="A0A238LFC9"/>
<dbReference type="OrthoDB" id="9785695at2"/>
<dbReference type="RefSeq" id="WP_093992508.1">
    <property type="nucleotide sequence ID" value="NZ_FXZK01000004.1"/>
</dbReference>
<dbReference type="EMBL" id="FXZK01000004">
    <property type="protein sequence ID" value="SMY08318.1"/>
    <property type="molecule type" value="Genomic_DNA"/>
</dbReference>
<feature type="binding site" evidence="4">
    <location>
        <position position="207"/>
    </location>
    <ligand>
        <name>Mg(2+)</name>
        <dbReference type="ChEBI" id="CHEBI:18420"/>
        <label>1</label>
        <note>catalytic</note>
    </ligand>
</feature>
<proteinExistence type="inferred from homology"/>